<proteinExistence type="predicted"/>
<dbReference type="Proteomes" id="UP000728032">
    <property type="component" value="Unassembled WGS sequence"/>
</dbReference>
<dbReference type="Gene3D" id="3.80.10.10">
    <property type="entry name" value="Ribonuclease Inhibitor"/>
    <property type="match status" value="1"/>
</dbReference>
<evidence type="ECO:0000256" key="1">
    <source>
        <dbReference type="ARBA" id="ARBA00022614"/>
    </source>
</evidence>
<protein>
    <submittedName>
        <fullName evidence="4">Uncharacterized protein</fullName>
    </submittedName>
</protein>
<name>A0A7R9MIQ7_9ACAR</name>
<dbReference type="EMBL" id="OC936750">
    <property type="protein sequence ID" value="CAD7660954.1"/>
    <property type="molecule type" value="Genomic_DNA"/>
</dbReference>
<keyword evidence="1" id="KW-0433">Leucine-rich repeat</keyword>
<feature type="compositionally biased region" description="Basic and acidic residues" evidence="3">
    <location>
        <begin position="10"/>
        <end position="22"/>
    </location>
</feature>
<dbReference type="InterPro" id="IPR032675">
    <property type="entry name" value="LRR_dom_sf"/>
</dbReference>
<dbReference type="PROSITE" id="PS51450">
    <property type="entry name" value="LRR"/>
    <property type="match status" value="1"/>
</dbReference>
<dbReference type="PANTHER" id="PTHR48051:SF1">
    <property type="entry name" value="RAS SUPPRESSOR PROTEIN 1"/>
    <property type="match status" value="1"/>
</dbReference>
<feature type="compositionally biased region" description="Basic residues" evidence="3">
    <location>
        <begin position="23"/>
        <end position="32"/>
    </location>
</feature>
<keyword evidence="5" id="KW-1185">Reference proteome</keyword>
<dbReference type="SMART" id="SM00369">
    <property type="entry name" value="LRR_TYP"/>
    <property type="match status" value="3"/>
</dbReference>
<dbReference type="InterPro" id="IPR050216">
    <property type="entry name" value="LRR_domain-containing"/>
</dbReference>
<dbReference type="EMBL" id="CAJPVJ010021925">
    <property type="protein sequence ID" value="CAG2178090.1"/>
    <property type="molecule type" value="Genomic_DNA"/>
</dbReference>
<evidence type="ECO:0000256" key="3">
    <source>
        <dbReference type="SAM" id="MobiDB-lite"/>
    </source>
</evidence>
<evidence type="ECO:0000313" key="5">
    <source>
        <dbReference type="Proteomes" id="UP000728032"/>
    </source>
</evidence>
<reference evidence="4" key="1">
    <citation type="submission" date="2020-11" db="EMBL/GenBank/DDBJ databases">
        <authorList>
            <person name="Tran Van P."/>
        </authorList>
    </citation>
    <scope>NUCLEOTIDE SEQUENCE</scope>
</reference>
<sequence length="418" mass="48167">MKMRHKTNHRFTDRSTDPQQRHDNHHNKRFPQRGRSVIPYVFRMRQLRGSVTNGERMASPPAITPASHLIPWRFRRQYCPHGSDAPKRPTDPILSRLPAMTITEKMCRLYGLYKSAPKPTISFTGLHLPVHHSPHVLSSQGCLSDDRNPETNGFDAMFDANSSPDLFVSNSEGFGDFSDEESIEMNESIVFNDDFNRRNSFELKESDCNAKTFEEQFEDQLTRVFDNAMESYSSEGRMWSQSVHPLRSTVFTDARNQIREFLVNTGWLRSLWDQLMATLRKHDYTLDGSDWDLSLLSLNAAPVEDLQKNPKARRIDLSNNFLSKLPDSFTALNHLIVLDLSRNQLTSLPQSFGDLNKLIRLDLYSNQLRTLPLSFGRLSRLKWLDLKSNPLEPRLAKYAGDCVNARQCELCAINCIRF</sequence>
<dbReference type="PANTHER" id="PTHR48051">
    <property type="match status" value="1"/>
</dbReference>
<dbReference type="InterPro" id="IPR001611">
    <property type="entry name" value="Leu-rich_rpt"/>
</dbReference>
<accession>A0A7R9MIQ7</accession>
<evidence type="ECO:0000256" key="2">
    <source>
        <dbReference type="ARBA" id="ARBA00022737"/>
    </source>
</evidence>
<dbReference type="SMART" id="SM00364">
    <property type="entry name" value="LRR_BAC"/>
    <property type="match status" value="3"/>
</dbReference>
<dbReference type="SUPFAM" id="SSF52058">
    <property type="entry name" value="L domain-like"/>
    <property type="match status" value="1"/>
</dbReference>
<keyword evidence="2" id="KW-0677">Repeat</keyword>
<dbReference type="Pfam" id="PF13855">
    <property type="entry name" value="LRR_8"/>
    <property type="match status" value="1"/>
</dbReference>
<gene>
    <name evidence="4" type="ORF">ONB1V03_LOCUS17516</name>
</gene>
<dbReference type="AlphaFoldDB" id="A0A7R9MIQ7"/>
<dbReference type="GO" id="GO:0005737">
    <property type="term" value="C:cytoplasm"/>
    <property type="evidence" value="ECO:0007669"/>
    <property type="project" value="TreeGrafter"/>
</dbReference>
<feature type="non-terminal residue" evidence="4">
    <location>
        <position position="418"/>
    </location>
</feature>
<organism evidence="4">
    <name type="scientific">Oppiella nova</name>
    <dbReference type="NCBI Taxonomy" id="334625"/>
    <lineage>
        <taxon>Eukaryota</taxon>
        <taxon>Metazoa</taxon>
        <taxon>Ecdysozoa</taxon>
        <taxon>Arthropoda</taxon>
        <taxon>Chelicerata</taxon>
        <taxon>Arachnida</taxon>
        <taxon>Acari</taxon>
        <taxon>Acariformes</taxon>
        <taxon>Sarcoptiformes</taxon>
        <taxon>Oribatida</taxon>
        <taxon>Brachypylina</taxon>
        <taxon>Oppioidea</taxon>
        <taxon>Oppiidae</taxon>
        <taxon>Oppiella</taxon>
    </lineage>
</organism>
<evidence type="ECO:0000313" key="4">
    <source>
        <dbReference type="EMBL" id="CAD7660954.1"/>
    </source>
</evidence>
<dbReference type="OrthoDB" id="1394818at2759"/>
<dbReference type="InterPro" id="IPR003591">
    <property type="entry name" value="Leu-rich_rpt_typical-subtyp"/>
</dbReference>
<feature type="region of interest" description="Disordered" evidence="3">
    <location>
        <begin position="1"/>
        <end position="34"/>
    </location>
</feature>